<accession>A0A3N9W2Z5</accession>
<reference evidence="5 6" key="1">
    <citation type="submission" date="2018-05" db="EMBL/GenBank/DDBJ databases">
        <title>Micromonospora from Atacama Desert.</title>
        <authorList>
            <person name="Carro L."/>
            <person name="Goodfellow M."/>
            <person name="Klenk H.-P."/>
        </authorList>
    </citation>
    <scope>NUCLEOTIDE SEQUENCE [LARGE SCALE GENOMIC DNA]</scope>
    <source>
        <strain evidence="5 6">LB39</strain>
    </source>
</reference>
<dbReference type="SUPFAM" id="SSF53850">
    <property type="entry name" value="Periplasmic binding protein-like II"/>
    <property type="match status" value="1"/>
</dbReference>
<keyword evidence="3" id="KW-0732">Signal</keyword>
<comment type="caution">
    <text evidence="5">The sequence shown here is derived from an EMBL/GenBank/DDBJ whole genome shotgun (WGS) entry which is preliminary data.</text>
</comment>
<evidence type="ECO:0000256" key="3">
    <source>
        <dbReference type="ARBA" id="ARBA00022729"/>
    </source>
</evidence>
<dbReference type="PANTHER" id="PTHR43649">
    <property type="entry name" value="ARABINOSE-BINDING PROTEIN-RELATED"/>
    <property type="match status" value="1"/>
</dbReference>
<dbReference type="AlphaFoldDB" id="A0A3N9W2Z5"/>
<dbReference type="EMBL" id="QGSZ01000369">
    <property type="protein sequence ID" value="RQW95028.1"/>
    <property type="molecule type" value="Genomic_DNA"/>
</dbReference>
<protein>
    <submittedName>
        <fullName evidence="5">ABC transporter substrate-binding protein</fullName>
    </submittedName>
</protein>
<evidence type="ECO:0000313" key="6">
    <source>
        <dbReference type="Proteomes" id="UP000282312"/>
    </source>
</evidence>
<dbReference type="InterPro" id="IPR006059">
    <property type="entry name" value="SBP"/>
</dbReference>
<evidence type="ECO:0000256" key="4">
    <source>
        <dbReference type="SAM" id="MobiDB-lite"/>
    </source>
</evidence>
<dbReference type="Gene3D" id="3.40.190.10">
    <property type="entry name" value="Periplasmic binding protein-like II"/>
    <property type="match status" value="2"/>
</dbReference>
<comment type="similarity">
    <text evidence="1">Belongs to the bacterial solute-binding protein 1 family.</text>
</comment>
<proteinExistence type="inferred from homology"/>
<feature type="compositionally biased region" description="Low complexity" evidence="4">
    <location>
        <begin position="7"/>
        <end position="22"/>
    </location>
</feature>
<name>A0A3N9W2Z5_9ACTN</name>
<organism evidence="5 6">
    <name type="scientific">Micromonospora inaquosa</name>
    <dbReference type="NCBI Taxonomy" id="2203716"/>
    <lineage>
        <taxon>Bacteria</taxon>
        <taxon>Bacillati</taxon>
        <taxon>Actinomycetota</taxon>
        <taxon>Actinomycetes</taxon>
        <taxon>Micromonosporales</taxon>
        <taxon>Micromonosporaceae</taxon>
        <taxon>Micromonospora</taxon>
    </lineage>
</organism>
<dbReference type="OrthoDB" id="9770625at2"/>
<gene>
    <name evidence="5" type="ORF">DLJ59_33600</name>
</gene>
<dbReference type="Pfam" id="PF01547">
    <property type="entry name" value="SBP_bac_1"/>
    <property type="match status" value="1"/>
</dbReference>
<evidence type="ECO:0000256" key="1">
    <source>
        <dbReference type="ARBA" id="ARBA00008520"/>
    </source>
</evidence>
<dbReference type="CDD" id="cd13585">
    <property type="entry name" value="PBP2_TMBP_like"/>
    <property type="match status" value="1"/>
</dbReference>
<dbReference type="Proteomes" id="UP000282312">
    <property type="component" value="Unassembled WGS sequence"/>
</dbReference>
<sequence>MLSGCNTEVAAPTGAAATTEGETSVRRRSVIGTSLAVAAAMSLTACGGDGGGEDSKTVRVTLVNHVWTENIRKALPEFEKQSGLKVDVTQLGEDQLSDQYNVKLNAGSDDLDVMMYRPLQEGKLFAKNKYLADLSEKVKSDSAFEIGDFQAGPMQATTYEDKVVGLPIITEQEVLYYRKDLLTKSGFTAPPKTLDELKAQAAKIEADNPGVAGFVARTGKAAAVTQFSSFLFSFGGDFVDSSGKATVNTEQAKQAYAYYGGLLRDHGPDNISTDMSWSEAMAIFTQGKAAFYTEANSLYKNATDPTKSKVVDSVGFAAFPAGPAGSKPYNIPSWALGVNDSSENKDNAWKFIQWAAGKEQALAQQAAGVPGARTSVWANPAGTASYPKDLTEANTASTANGVGHDRPLVVKVAEAREIVGQPIVDAITGKDAAGSAETANAAFQKFLDDEAK</sequence>
<dbReference type="PANTHER" id="PTHR43649:SF34">
    <property type="entry name" value="ABC TRANSPORTER PERIPLASMIC-BINDING PROTEIN YCJN-RELATED"/>
    <property type="match status" value="1"/>
</dbReference>
<feature type="region of interest" description="Disordered" evidence="4">
    <location>
        <begin position="1"/>
        <end position="22"/>
    </location>
</feature>
<evidence type="ECO:0000256" key="2">
    <source>
        <dbReference type="ARBA" id="ARBA00022448"/>
    </source>
</evidence>
<dbReference type="InterPro" id="IPR050490">
    <property type="entry name" value="Bact_solute-bd_prot1"/>
</dbReference>
<keyword evidence="6" id="KW-1185">Reference proteome</keyword>
<keyword evidence="2" id="KW-0813">Transport</keyword>
<evidence type="ECO:0000313" key="5">
    <source>
        <dbReference type="EMBL" id="RQW95028.1"/>
    </source>
</evidence>